<comment type="caution">
    <text evidence="1">The sequence shown here is derived from an EMBL/GenBank/DDBJ whole genome shotgun (WGS) entry which is preliminary data.</text>
</comment>
<gene>
    <name evidence="1" type="ORF">LCGC14_1619230</name>
</gene>
<dbReference type="AlphaFoldDB" id="A0A0F9ISX8"/>
<dbReference type="EMBL" id="LAZR01013208">
    <property type="protein sequence ID" value="KKM23044.1"/>
    <property type="molecule type" value="Genomic_DNA"/>
</dbReference>
<protein>
    <submittedName>
        <fullName evidence="1">Uncharacterized protein</fullName>
    </submittedName>
</protein>
<reference evidence="1" key="1">
    <citation type="journal article" date="2015" name="Nature">
        <title>Complex archaea that bridge the gap between prokaryotes and eukaryotes.</title>
        <authorList>
            <person name="Spang A."/>
            <person name="Saw J.H."/>
            <person name="Jorgensen S.L."/>
            <person name="Zaremba-Niedzwiedzka K."/>
            <person name="Martijn J."/>
            <person name="Lind A.E."/>
            <person name="van Eijk R."/>
            <person name="Schleper C."/>
            <person name="Guy L."/>
            <person name="Ettema T.J."/>
        </authorList>
    </citation>
    <scope>NUCLEOTIDE SEQUENCE</scope>
</reference>
<organism evidence="1">
    <name type="scientific">marine sediment metagenome</name>
    <dbReference type="NCBI Taxonomy" id="412755"/>
    <lineage>
        <taxon>unclassified sequences</taxon>
        <taxon>metagenomes</taxon>
        <taxon>ecological metagenomes</taxon>
    </lineage>
</organism>
<evidence type="ECO:0000313" key="1">
    <source>
        <dbReference type="EMBL" id="KKM23044.1"/>
    </source>
</evidence>
<sequence length="44" mass="4925">MSFQNICGYYGVDAELRSFIFISVMTTGQFVMNVSYAKIKYGSG</sequence>
<proteinExistence type="predicted"/>
<accession>A0A0F9ISX8</accession>
<name>A0A0F9ISX8_9ZZZZ</name>